<evidence type="ECO:0000259" key="1">
    <source>
        <dbReference type="Pfam" id="PF01609"/>
    </source>
</evidence>
<dbReference type="InterPro" id="IPR002559">
    <property type="entry name" value="Transposase_11"/>
</dbReference>
<accession>A0A5S4ESV2</accession>
<name>A0A5S4ESV2_9PROT</name>
<gene>
    <name evidence="2" type="ORF">ACCUM_1146</name>
</gene>
<reference evidence="2 3" key="1">
    <citation type="submission" date="2019-04" db="EMBL/GenBank/DDBJ databases">
        <title>A novel phosphate-accumulating bacterium identified in bioreactor for phosphate removal from wastewater.</title>
        <authorList>
            <person name="Kotlyarov R.Y."/>
            <person name="Beletsky A.V."/>
            <person name="Kallistova A.Y."/>
            <person name="Dorofeev A.G."/>
            <person name="Nikolaev Y.Y."/>
            <person name="Pimenov N.V."/>
            <person name="Ravin N.V."/>
            <person name="Mardanov A.V."/>
        </authorList>
    </citation>
    <scope>NUCLEOTIDE SEQUENCE [LARGE SCALE GENOMIC DNA]</scope>
    <source>
        <strain evidence="2 3">Bin19</strain>
    </source>
</reference>
<evidence type="ECO:0000313" key="3">
    <source>
        <dbReference type="Proteomes" id="UP000306324"/>
    </source>
</evidence>
<dbReference type="EMBL" id="SWAD01000005">
    <property type="protein sequence ID" value="TMQ78606.1"/>
    <property type="molecule type" value="Genomic_DNA"/>
</dbReference>
<dbReference type="AlphaFoldDB" id="A0A5S4ESV2"/>
<keyword evidence="3" id="KW-1185">Reference proteome</keyword>
<dbReference type="Pfam" id="PF01609">
    <property type="entry name" value="DDE_Tnp_1"/>
    <property type="match status" value="1"/>
</dbReference>
<sequence>MGNPTDFHLTPGQTCDLDGADILLPRTDANTTSADKGYDADQRVLEPLAEAGKTALIPPKRHCVESRDDDRDLYKTRHLIENFF</sequence>
<organism evidence="2 3">
    <name type="scientific">Candidatus Accumulibacter phosphatis</name>
    <dbReference type="NCBI Taxonomy" id="327160"/>
    <lineage>
        <taxon>Bacteria</taxon>
        <taxon>Pseudomonadati</taxon>
        <taxon>Pseudomonadota</taxon>
        <taxon>Betaproteobacteria</taxon>
        <taxon>Candidatus Accumulibacter</taxon>
    </lineage>
</organism>
<feature type="domain" description="Transposase IS4-like" evidence="1">
    <location>
        <begin position="2"/>
        <end position="68"/>
    </location>
</feature>
<dbReference type="Proteomes" id="UP000306324">
    <property type="component" value="Unassembled WGS sequence"/>
</dbReference>
<protein>
    <submittedName>
        <fullName evidence="2">Mobile element protein</fullName>
    </submittedName>
</protein>
<dbReference type="GO" id="GO:0004803">
    <property type="term" value="F:transposase activity"/>
    <property type="evidence" value="ECO:0007669"/>
    <property type="project" value="InterPro"/>
</dbReference>
<dbReference type="GO" id="GO:0006313">
    <property type="term" value="P:DNA transposition"/>
    <property type="evidence" value="ECO:0007669"/>
    <property type="project" value="InterPro"/>
</dbReference>
<comment type="caution">
    <text evidence="2">The sequence shown here is derived from an EMBL/GenBank/DDBJ whole genome shotgun (WGS) entry which is preliminary data.</text>
</comment>
<proteinExistence type="predicted"/>
<evidence type="ECO:0000313" key="2">
    <source>
        <dbReference type="EMBL" id="TMQ78606.1"/>
    </source>
</evidence>
<dbReference type="GO" id="GO:0003677">
    <property type="term" value="F:DNA binding"/>
    <property type="evidence" value="ECO:0007669"/>
    <property type="project" value="InterPro"/>
</dbReference>